<keyword evidence="1" id="KW-1133">Transmembrane helix</keyword>
<keyword evidence="2" id="KW-0732">Signal</keyword>
<accession>A0A7R9AG58</accession>
<organism evidence="3">
    <name type="scientific">Darwinula stevensoni</name>
    <dbReference type="NCBI Taxonomy" id="69355"/>
    <lineage>
        <taxon>Eukaryota</taxon>
        <taxon>Metazoa</taxon>
        <taxon>Ecdysozoa</taxon>
        <taxon>Arthropoda</taxon>
        <taxon>Crustacea</taxon>
        <taxon>Oligostraca</taxon>
        <taxon>Ostracoda</taxon>
        <taxon>Podocopa</taxon>
        <taxon>Podocopida</taxon>
        <taxon>Darwinulocopina</taxon>
        <taxon>Darwinuloidea</taxon>
        <taxon>Darwinulidae</taxon>
        <taxon>Darwinula</taxon>
    </lineage>
</organism>
<name>A0A7R9AG58_9CRUS</name>
<reference evidence="3" key="1">
    <citation type="submission" date="2020-11" db="EMBL/GenBank/DDBJ databases">
        <authorList>
            <person name="Tran Van P."/>
        </authorList>
    </citation>
    <scope>NUCLEOTIDE SEQUENCE</scope>
</reference>
<sequence>MFLCATMLPYALLLTIVCVVSGDETVSVAAGASSAAGPTGYTQPVPHTSPTGSTYPFPTVAPAVPSKGFNIGGGLGLGPLGGLAYNLQGTAASKSYLLSGLEYLIPGISAYGNSMSKLLDYGNILLGIASVVLSIVILVLVIKAGGYDVYFLPSKDVAPKDRKRRAIEGSEPHVSDSQLASLAKVVLTALEAQECQQRMFCEIGYVMRDYGAERGLVMNLLERFSPKSMSELVKKLKAAALGKEECTIYKCGSLPSKEK</sequence>
<protein>
    <submittedName>
        <fullName evidence="3">Uncharacterized protein</fullName>
    </submittedName>
</protein>
<evidence type="ECO:0000256" key="1">
    <source>
        <dbReference type="SAM" id="Phobius"/>
    </source>
</evidence>
<dbReference type="AlphaFoldDB" id="A0A7R9AG58"/>
<keyword evidence="1" id="KW-0472">Membrane</keyword>
<feature type="signal peptide" evidence="2">
    <location>
        <begin position="1"/>
        <end position="22"/>
    </location>
</feature>
<dbReference type="EMBL" id="LR905461">
    <property type="protein sequence ID" value="CAD7253493.1"/>
    <property type="molecule type" value="Genomic_DNA"/>
</dbReference>
<evidence type="ECO:0000313" key="3">
    <source>
        <dbReference type="EMBL" id="CAD7253493.1"/>
    </source>
</evidence>
<dbReference type="OrthoDB" id="6376270at2759"/>
<feature type="transmembrane region" description="Helical" evidence="1">
    <location>
        <begin position="121"/>
        <end position="142"/>
    </location>
</feature>
<evidence type="ECO:0000256" key="2">
    <source>
        <dbReference type="SAM" id="SignalP"/>
    </source>
</evidence>
<dbReference type="Proteomes" id="UP000677054">
    <property type="component" value="Unassembled WGS sequence"/>
</dbReference>
<gene>
    <name evidence="3" type="ORF">DSTB1V02_LOCUS13242</name>
</gene>
<keyword evidence="1" id="KW-0812">Transmembrane</keyword>
<keyword evidence="4" id="KW-1185">Reference proteome</keyword>
<dbReference type="EMBL" id="CAJPEV010005944">
    <property type="protein sequence ID" value="CAG0903683.1"/>
    <property type="molecule type" value="Genomic_DNA"/>
</dbReference>
<proteinExistence type="predicted"/>
<feature type="chain" id="PRO_5036209848" evidence="2">
    <location>
        <begin position="23"/>
        <end position="259"/>
    </location>
</feature>
<evidence type="ECO:0000313" key="4">
    <source>
        <dbReference type="Proteomes" id="UP000677054"/>
    </source>
</evidence>